<accession>A0ABV3Y4G5</accession>
<reference evidence="2 3" key="1">
    <citation type="submission" date="2024-07" db="EMBL/GenBank/DDBJ databases">
        <title>Draft Genome Sequence of Ferrimicrobium acidiphilum Strain YE2023, Isolated from a Pulp of Bioleach Reactor.</title>
        <authorList>
            <person name="Elkina Y.A."/>
            <person name="Bulaeva A.G."/>
            <person name="Beletsky A.V."/>
            <person name="Mardanov A.V."/>
        </authorList>
    </citation>
    <scope>NUCLEOTIDE SEQUENCE [LARGE SCALE GENOMIC DNA]</scope>
    <source>
        <strain evidence="2 3">YE2023</strain>
    </source>
</reference>
<dbReference type="Pfam" id="PF14016">
    <property type="entry name" value="DUF4232"/>
    <property type="match status" value="1"/>
</dbReference>
<dbReference type="EMBL" id="JBFSHR010000054">
    <property type="protein sequence ID" value="MEX6430458.1"/>
    <property type="molecule type" value="Genomic_DNA"/>
</dbReference>
<name>A0ABV3Y4G5_9ACTN</name>
<evidence type="ECO:0000313" key="3">
    <source>
        <dbReference type="Proteomes" id="UP001560267"/>
    </source>
</evidence>
<gene>
    <name evidence="2" type="ORF">AB6A68_11540</name>
</gene>
<feature type="domain" description="DUF4232" evidence="1">
    <location>
        <begin position="4"/>
        <end position="118"/>
    </location>
</feature>
<sequence length="123" mass="12604">MIRTYTLVNTGSTTCTLYGYPGLQLLSSSGAKLTTTVLRTPATEATVKLTHGASAQFSIEFAAQTGYGNASCPISGQLEITPPNAYHSLTLTGPAGTLQPYGGTTGNLQCGIIHVQPVAASPS</sequence>
<evidence type="ECO:0000259" key="1">
    <source>
        <dbReference type="Pfam" id="PF14016"/>
    </source>
</evidence>
<protein>
    <submittedName>
        <fullName evidence="2">DUF4232 domain-containing protein</fullName>
    </submittedName>
</protein>
<keyword evidence="3" id="KW-1185">Reference proteome</keyword>
<comment type="caution">
    <text evidence="2">The sequence shown here is derived from an EMBL/GenBank/DDBJ whole genome shotgun (WGS) entry which is preliminary data.</text>
</comment>
<evidence type="ECO:0000313" key="2">
    <source>
        <dbReference type="EMBL" id="MEX6430458.1"/>
    </source>
</evidence>
<dbReference type="Proteomes" id="UP001560267">
    <property type="component" value="Unassembled WGS sequence"/>
</dbReference>
<organism evidence="2 3">
    <name type="scientific">Ferrimicrobium acidiphilum</name>
    <dbReference type="NCBI Taxonomy" id="121039"/>
    <lineage>
        <taxon>Bacteria</taxon>
        <taxon>Bacillati</taxon>
        <taxon>Actinomycetota</taxon>
        <taxon>Acidimicrobiia</taxon>
        <taxon>Acidimicrobiales</taxon>
        <taxon>Acidimicrobiaceae</taxon>
        <taxon>Ferrimicrobium</taxon>
    </lineage>
</organism>
<proteinExistence type="predicted"/>
<dbReference type="InterPro" id="IPR025326">
    <property type="entry name" value="DUF4232"/>
</dbReference>